<dbReference type="PANTHER" id="PTHR31170:SF25">
    <property type="entry name" value="BNAA09G04570D PROTEIN"/>
    <property type="match status" value="1"/>
</dbReference>
<dbReference type="EMBL" id="JABFUD020000003">
    <property type="protein sequence ID" value="KAI5082531.1"/>
    <property type="molecule type" value="Genomic_DNA"/>
</dbReference>
<dbReference type="Pfam" id="PF03140">
    <property type="entry name" value="DUF247"/>
    <property type="match status" value="1"/>
</dbReference>
<dbReference type="AlphaFoldDB" id="A0A9D4V9U6"/>
<protein>
    <submittedName>
        <fullName evidence="2">Uncharacterized protein</fullName>
    </submittedName>
</protein>
<evidence type="ECO:0000256" key="1">
    <source>
        <dbReference type="SAM" id="Phobius"/>
    </source>
</evidence>
<dbReference type="OrthoDB" id="1846188at2759"/>
<dbReference type="InterPro" id="IPR004158">
    <property type="entry name" value="DUF247_pln"/>
</dbReference>
<comment type="caution">
    <text evidence="2">The sequence shown here is derived from an EMBL/GenBank/DDBJ whole genome shotgun (WGS) entry which is preliminary data.</text>
</comment>
<keyword evidence="1" id="KW-0812">Transmembrane</keyword>
<evidence type="ECO:0000313" key="2">
    <source>
        <dbReference type="EMBL" id="KAI5082531.1"/>
    </source>
</evidence>
<feature type="non-terminal residue" evidence="2">
    <location>
        <position position="1"/>
    </location>
</feature>
<keyword evidence="3" id="KW-1185">Reference proteome</keyword>
<reference evidence="2" key="1">
    <citation type="submission" date="2021-01" db="EMBL/GenBank/DDBJ databases">
        <title>Adiantum capillus-veneris genome.</title>
        <authorList>
            <person name="Fang Y."/>
            <person name="Liao Q."/>
        </authorList>
    </citation>
    <scope>NUCLEOTIDE SEQUENCE</scope>
    <source>
        <strain evidence="2">H3</strain>
        <tissue evidence="2">Leaf</tissue>
    </source>
</reference>
<gene>
    <name evidence="2" type="ORF">GOP47_0002274</name>
</gene>
<organism evidence="2 3">
    <name type="scientific">Adiantum capillus-veneris</name>
    <name type="common">Maidenhair fern</name>
    <dbReference type="NCBI Taxonomy" id="13818"/>
    <lineage>
        <taxon>Eukaryota</taxon>
        <taxon>Viridiplantae</taxon>
        <taxon>Streptophyta</taxon>
        <taxon>Embryophyta</taxon>
        <taxon>Tracheophyta</taxon>
        <taxon>Polypodiopsida</taxon>
        <taxon>Polypodiidae</taxon>
        <taxon>Polypodiales</taxon>
        <taxon>Pteridineae</taxon>
        <taxon>Pteridaceae</taxon>
        <taxon>Vittarioideae</taxon>
        <taxon>Adiantum</taxon>
    </lineage>
</organism>
<name>A0A9D4V9U6_ADICA</name>
<proteinExistence type="predicted"/>
<sequence>GELNGGGESNGSMVRNFLAEFDSPTKLKVVEAHDQGAVVINVGSSRFHHYPRLYKVPLDQRRANPHAYSPFLFSFGPYHAYPPDCPLLAHALLDGAHLKRMTASALILSDTQLSTLFHSIQQLEPQIRAQYVQWLDGGTSDFGPLARILALDAITIVAATFSHHQLQRHQSPLIYPLARLVLSDAMLLENQVPVILLESALKTIAQNGATSPGDLQGKSQLRPGADDPLPSLEDVILWYCKRSSPFPEWTLHKLPPLEDKAKGEPLLSFLYDYVSDRLTQSPHSDHDQGCLPIKSPMIDADPSLPTALQLSKSGVRFRPCDTGDIRFDEEDDVLLLPRITVSDTTVRVLHNLLAYEATLRHPEQYTIISYVHFLDCLIDNVDDVHILTESGIICNKLGSHEELAKMWNKLCMYVSCRNTVSNRMVMAQLDALSKQKWRQWRASFVETYWEKQPWLLLSIFAAMVLFVLSLLQTIYTILAY</sequence>
<keyword evidence="1" id="KW-0472">Membrane</keyword>
<keyword evidence="1" id="KW-1133">Transmembrane helix</keyword>
<evidence type="ECO:0000313" key="3">
    <source>
        <dbReference type="Proteomes" id="UP000886520"/>
    </source>
</evidence>
<dbReference type="Proteomes" id="UP000886520">
    <property type="component" value="Chromosome 2"/>
</dbReference>
<feature type="transmembrane region" description="Helical" evidence="1">
    <location>
        <begin position="454"/>
        <end position="478"/>
    </location>
</feature>
<accession>A0A9D4V9U6</accession>
<dbReference type="PANTHER" id="PTHR31170">
    <property type="entry name" value="BNAC04G53230D PROTEIN"/>
    <property type="match status" value="1"/>
</dbReference>